<accession>A0A382KGF9</accession>
<feature type="non-terminal residue" evidence="1">
    <location>
        <position position="1"/>
    </location>
</feature>
<name>A0A382KGF9_9ZZZZ</name>
<dbReference type="GO" id="GO:0009231">
    <property type="term" value="P:riboflavin biosynthetic process"/>
    <property type="evidence" value="ECO:0007669"/>
    <property type="project" value="InterPro"/>
</dbReference>
<dbReference type="GO" id="GO:0009349">
    <property type="term" value="C:riboflavin synthase complex"/>
    <property type="evidence" value="ECO:0007669"/>
    <property type="project" value="InterPro"/>
</dbReference>
<dbReference type="EMBL" id="UINC01080562">
    <property type="protein sequence ID" value="SVC23610.1"/>
    <property type="molecule type" value="Genomic_DNA"/>
</dbReference>
<dbReference type="Gene3D" id="3.40.50.960">
    <property type="entry name" value="Lumazine/riboflavin synthase"/>
    <property type="match status" value="1"/>
</dbReference>
<dbReference type="AlphaFoldDB" id="A0A382KGF9"/>
<dbReference type="SUPFAM" id="SSF52121">
    <property type="entry name" value="Lumazine synthase"/>
    <property type="match status" value="1"/>
</dbReference>
<proteinExistence type="predicted"/>
<organism evidence="1">
    <name type="scientific">marine metagenome</name>
    <dbReference type="NCBI Taxonomy" id="408172"/>
    <lineage>
        <taxon>unclassified sequences</taxon>
        <taxon>metagenomes</taxon>
        <taxon>ecological metagenomes</taxon>
    </lineage>
</organism>
<gene>
    <name evidence="1" type="ORF">METZ01_LOCUS276464</name>
</gene>
<reference evidence="1" key="1">
    <citation type="submission" date="2018-05" db="EMBL/GenBank/DDBJ databases">
        <authorList>
            <person name="Lanie J.A."/>
            <person name="Ng W.-L."/>
            <person name="Kazmierczak K.M."/>
            <person name="Andrzejewski T.M."/>
            <person name="Davidsen T.M."/>
            <person name="Wayne K.J."/>
            <person name="Tettelin H."/>
            <person name="Glass J.I."/>
            <person name="Rusch D."/>
            <person name="Podicherti R."/>
            <person name="Tsui H.-C.T."/>
            <person name="Winkler M.E."/>
        </authorList>
    </citation>
    <scope>NUCLEOTIDE SEQUENCE</scope>
</reference>
<dbReference type="InterPro" id="IPR036467">
    <property type="entry name" value="LS/RS_sf"/>
</dbReference>
<sequence>HKKPIGNGILTCLNKRQALKRLDKGAEALSAVEQVFINESMFKLNKS</sequence>
<protein>
    <submittedName>
        <fullName evidence="1">Uncharacterized protein</fullName>
    </submittedName>
</protein>
<evidence type="ECO:0000313" key="1">
    <source>
        <dbReference type="EMBL" id="SVC23610.1"/>
    </source>
</evidence>